<dbReference type="Proteomes" id="UP000217199">
    <property type="component" value="Unassembled WGS sequence"/>
</dbReference>
<gene>
    <name evidence="4" type="ORF">PNOK_0567900</name>
</gene>
<evidence type="ECO:0000313" key="4">
    <source>
        <dbReference type="EMBL" id="PAV18836.1"/>
    </source>
</evidence>
<keyword evidence="4" id="KW-0548">Nucleotidyltransferase</keyword>
<feature type="compositionally biased region" description="Polar residues" evidence="1">
    <location>
        <begin position="57"/>
        <end position="78"/>
    </location>
</feature>
<dbReference type="InterPro" id="IPR043171">
    <property type="entry name" value="Ap4A_phos1/2-like"/>
</dbReference>
<dbReference type="InterPro" id="IPR045759">
    <property type="entry name" value="Ap4A_phos1/2_N"/>
</dbReference>
<feature type="domain" description="ATP adenylyltransferase C-terminal" evidence="2">
    <location>
        <begin position="223"/>
        <end position="341"/>
    </location>
</feature>
<dbReference type="STRING" id="2282107.A0A286UGT6"/>
<feature type="domain" description="Ap4A phosphorylase 1/2 N-terminal" evidence="3">
    <location>
        <begin position="85"/>
        <end position="197"/>
    </location>
</feature>
<organism evidence="4 5">
    <name type="scientific">Pyrrhoderma noxium</name>
    <dbReference type="NCBI Taxonomy" id="2282107"/>
    <lineage>
        <taxon>Eukaryota</taxon>
        <taxon>Fungi</taxon>
        <taxon>Dikarya</taxon>
        <taxon>Basidiomycota</taxon>
        <taxon>Agaricomycotina</taxon>
        <taxon>Agaricomycetes</taxon>
        <taxon>Hymenochaetales</taxon>
        <taxon>Hymenochaetaceae</taxon>
        <taxon>Pyrrhoderma</taxon>
    </lineage>
</organism>
<dbReference type="GO" id="GO:0003877">
    <property type="term" value="F:ATP:ADP adenylyltransferase activity"/>
    <property type="evidence" value="ECO:0007669"/>
    <property type="project" value="InterPro"/>
</dbReference>
<dbReference type="PANTHER" id="PTHR38420">
    <property type="entry name" value="AP-4-A PHOSPHORYLASE II"/>
    <property type="match status" value="1"/>
</dbReference>
<keyword evidence="5" id="KW-1185">Reference proteome</keyword>
<evidence type="ECO:0000259" key="2">
    <source>
        <dbReference type="Pfam" id="PF09830"/>
    </source>
</evidence>
<keyword evidence="4" id="KW-0808">Transferase</keyword>
<feature type="region of interest" description="Disordered" evidence="1">
    <location>
        <begin position="57"/>
        <end position="101"/>
    </location>
</feature>
<dbReference type="InterPro" id="IPR009163">
    <property type="entry name" value="Ap4A_phos1/2"/>
</dbReference>
<dbReference type="Pfam" id="PF19327">
    <property type="entry name" value="Ap4A_phos_N"/>
    <property type="match status" value="1"/>
</dbReference>
<dbReference type="PANTHER" id="PTHR38420:SF1">
    <property type="entry name" value="PUTATIVE (AFU_ORTHOLOGUE AFUA_5G14690)-RELATED"/>
    <property type="match status" value="1"/>
</dbReference>
<proteinExistence type="predicted"/>
<dbReference type="InterPro" id="IPR036265">
    <property type="entry name" value="HIT-like_sf"/>
</dbReference>
<dbReference type="Gene3D" id="3.30.428.70">
    <property type="match status" value="1"/>
</dbReference>
<dbReference type="OrthoDB" id="10267950at2759"/>
<dbReference type="InterPro" id="IPR019200">
    <property type="entry name" value="ATP_adenylylTrfase_C"/>
</dbReference>
<name>A0A286UGT6_9AGAM</name>
<reference evidence="4 5" key="1">
    <citation type="journal article" date="2017" name="Mol. Ecol.">
        <title>Comparative and population genomic landscape of Phellinus noxius: A hypervariable fungus causing root rot in trees.</title>
        <authorList>
            <person name="Chung C.L."/>
            <person name="Lee T.J."/>
            <person name="Akiba M."/>
            <person name="Lee H.H."/>
            <person name="Kuo T.H."/>
            <person name="Liu D."/>
            <person name="Ke H.M."/>
            <person name="Yokoi T."/>
            <person name="Roa M.B."/>
            <person name="Lu M.J."/>
            <person name="Chang Y.Y."/>
            <person name="Ann P.J."/>
            <person name="Tsai J.N."/>
            <person name="Chen C.Y."/>
            <person name="Tzean S.S."/>
            <person name="Ota Y."/>
            <person name="Hattori T."/>
            <person name="Sahashi N."/>
            <person name="Liou R.F."/>
            <person name="Kikuchi T."/>
            <person name="Tsai I.J."/>
        </authorList>
    </citation>
    <scope>NUCLEOTIDE SEQUENCE [LARGE SCALE GENOMIC DNA]</scope>
    <source>
        <strain evidence="4 5">FFPRI411160</strain>
    </source>
</reference>
<dbReference type="SUPFAM" id="SSF54197">
    <property type="entry name" value="HIT-like"/>
    <property type="match status" value="1"/>
</dbReference>
<dbReference type="GO" id="GO:0009117">
    <property type="term" value="P:nucleotide metabolic process"/>
    <property type="evidence" value="ECO:0007669"/>
    <property type="project" value="InterPro"/>
</dbReference>
<dbReference type="InParanoid" id="A0A286UGT6"/>
<dbReference type="GO" id="GO:0005524">
    <property type="term" value="F:ATP binding"/>
    <property type="evidence" value="ECO:0007669"/>
    <property type="project" value="InterPro"/>
</dbReference>
<evidence type="ECO:0000313" key="5">
    <source>
        <dbReference type="Proteomes" id="UP000217199"/>
    </source>
</evidence>
<evidence type="ECO:0000256" key="1">
    <source>
        <dbReference type="SAM" id="MobiDB-lite"/>
    </source>
</evidence>
<protein>
    <submittedName>
        <fullName evidence="4">ATP adenylyltransferase</fullName>
    </submittedName>
</protein>
<dbReference type="EMBL" id="NBII01000005">
    <property type="protein sequence ID" value="PAV18836.1"/>
    <property type="molecule type" value="Genomic_DNA"/>
</dbReference>
<dbReference type="Pfam" id="PF09830">
    <property type="entry name" value="ATP_transf"/>
    <property type="match status" value="1"/>
</dbReference>
<evidence type="ECO:0000259" key="3">
    <source>
        <dbReference type="Pfam" id="PF19327"/>
    </source>
</evidence>
<dbReference type="AlphaFoldDB" id="A0A286UGT6"/>
<accession>A0A286UGT6</accession>
<sequence>MSSDIPRTHSTILSSVDERFSRALDAGDLFFYPSSTHVHDEAGIEFQIRLCPALQKKPSSPTPQFTAEASSTTDSNQKTVDDDHDGQANKEAVKSKPDPFSPPYVPNLHIGELRDEDEEEEFAVLLNKFSVLPNHFLMVTREFKSQTEPLYPSELVQSYLFLDAAHKTGKNYFAFYNCGDVSGASQPHKHIQFIPVDDDGPPIEKLAKSVKLETEDKPFAINSIPFAVHVRRLPLYSSATPKSSLEEALGEAFLTLLDLMHSTIWHSPSHPSGQPSYNVILTRSHLYIAPRSREKHVLEKTGDELSVNALGFAGMLLVKSEAELEAVKEEGVIKILKGVGVDSVHEKQIQEPHETDDVLN</sequence>
<comment type="caution">
    <text evidence="4">The sequence shown here is derived from an EMBL/GenBank/DDBJ whole genome shotgun (WGS) entry which is preliminary data.</text>
</comment>
<feature type="compositionally biased region" description="Basic and acidic residues" evidence="1">
    <location>
        <begin position="79"/>
        <end position="97"/>
    </location>
</feature>